<dbReference type="Pfam" id="PF21884">
    <property type="entry name" value="ZUO1-like_ZHD"/>
    <property type="match status" value="1"/>
</dbReference>
<dbReference type="FunFam" id="1.10.287.110:FF:000046">
    <property type="entry name" value="dnaJ homolog subfamily C member 21"/>
    <property type="match status" value="1"/>
</dbReference>
<reference evidence="8" key="1">
    <citation type="submission" date="2017-02" db="UniProtKB">
        <authorList>
            <consortium name="WormBaseParasite"/>
        </authorList>
    </citation>
    <scope>IDENTIFICATION</scope>
</reference>
<dbReference type="InterPro" id="IPR018253">
    <property type="entry name" value="DnaJ_domain_CS"/>
</dbReference>
<keyword evidence="7" id="KW-1185">Reference proteome</keyword>
<dbReference type="SUPFAM" id="SSF57667">
    <property type="entry name" value="beta-beta-alpha zinc fingers"/>
    <property type="match status" value="1"/>
</dbReference>
<dbReference type="CDD" id="cd06257">
    <property type="entry name" value="DnaJ"/>
    <property type="match status" value="1"/>
</dbReference>
<dbReference type="Pfam" id="PF00226">
    <property type="entry name" value="DnaJ"/>
    <property type="match status" value="1"/>
</dbReference>
<dbReference type="InterPro" id="IPR036236">
    <property type="entry name" value="Znf_C2H2_sf"/>
</dbReference>
<dbReference type="Gene3D" id="1.10.287.110">
    <property type="entry name" value="DnaJ domain"/>
    <property type="match status" value="1"/>
</dbReference>
<dbReference type="InterPro" id="IPR054076">
    <property type="entry name" value="ZUO1-like_ZHD"/>
</dbReference>
<evidence type="ECO:0000256" key="3">
    <source>
        <dbReference type="ARBA" id="ARBA00022833"/>
    </source>
</evidence>
<evidence type="ECO:0000313" key="7">
    <source>
        <dbReference type="Proteomes" id="UP000038045"/>
    </source>
</evidence>
<evidence type="ECO:0000256" key="5">
    <source>
        <dbReference type="SAM" id="Coils"/>
    </source>
</evidence>
<dbReference type="InterPro" id="IPR051964">
    <property type="entry name" value="Chaperone_stress_response"/>
</dbReference>
<dbReference type="GO" id="GO:0003676">
    <property type="term" value="F:nucleic acid binding"/>
    <property type="evidence" value="ECO:0007669"/>
    <property type="project" value="InterPro"/>
</dbReference>
<dbReference type="GO" id="GO:0005737">
    <property type="term" value="C:cytoplasm"/>
    <property type="evidence" value="ECO:0007669"/>
    <property type="project" value="TreeGrafter"/>
</dbReference>
<keyword evidence="1" id="KW-0479">Metal-binding</keyword>
<dbReference type="Proteomes" id="UP000038045">
    <property type="component" value="Unplaced"/>
</dbReference>
<dbReference type="SUPFAM" id="SSF46565">
    <property type="entry name" value="Chaperone J-domain"/>
    <property type="match status" value="1"/>
</dbReference>
<feature type="domain" description="J" evidence="6">
    <location>
        <begin position="3"/>
        <end position="69"/>
    </location>
</feature>
<proteinExistence type="predicted"/>
<dbReference type="InterPro" id="IPR001623">
    <property type="entry name" value="DnaJ_domain"/>
</dbReference>
<dbReference type="AlphaFoldDB" id="A0A0N4ZV22"/>
<dbReference type="PROSITE" id="PS00028">
    <property type="entry name" value="ZINC_FINGER_C2H2_1"/>
    <property type="match status" value="1"/>
</dbReference>
<keyword evidence="3" id="KW-0862">Zinc</keyword>
<dbReference type="PANTHER" id="PTHR44029:SF1">
    <property type="entry name" value="DNAJ HOMOLOG SUBFAMILY C MEMBER 21"/>
    <property type="match status" value="1"/>
</dbReference>
<dbReference type="SMART" id="SM00271">
    <property type="entry name" value="DnaJ"/>
    <property type="match status" value="1"/>
</dbReference>
<dbReference type="SMART" id="SM00451">
    <property type="entry name" value="ZnF_U1"/>
    <property type="match status" value="1"/>
</dbReference>
<dbReference type="STRING" id="131310.A0A0N4ZV22"/>
<dbReference type="Pfam" id="PF12171">
    <property type="entry name" value="zf-C2H2_jaz"/>
    <property type="match status" value="1"/>
</dbReference>
<evidence type="ECO:0000256" key="4">
    <source>
        <dbReference type="ARBA" id="ARBA00074367"/>
    </source>
</evidence>
<keyword evidence="2" id="KW-0863">Zinc-finger</keyword>
<dbReference type="Gene3D" id="3.30.160.60">
    <property type="entry name" value="Classic Zinc Finger"/>
    <property type="match status" value="1"/>
</dbReference>
<feature type="coiled-coil region" evidence="5">
    <location>
        <begin position="212"/>
        <end position="276"/>
    </location>
</feature>
<sequence length="398" mass="48043">MKCYYELLEVERTATPEEIKKNYRKLALKWHPDKNPDKLQECTEYFALLQSAYEVLSDTHERAFYDRHRESILKGYNENQEKTTGLNTYQFMTTSCYKGYGDGEKGFYTVYRNVFEKLAEEDYDAIDNARDWNYPTFGTSTSDYDEVVEPFYSFWTAFCTKRSYAWLDQYDIRDADNRFIARAIDKENKKFRDAGKKQRNEEIRELALFVKKRDKRIQKRKEELEIKRKEQEEKQKQKQKEKIRANLEAVKNYKRNEELDALYEQQLDQVEKEINDDFGEGESGEEFEDESLYCIVCEKEFKSIKALENHKKSKKHKKILEDLKKHMKEEDKDLFNDFEDKTIDETMIDDFEKIGFDDNVEEDNDKKLFVEEHTKSISKKMKKREKKNKKKFEIYESD</sequence>
<dbReference type="PANTHER" id="PTHR44029">
    <property type="entry name" value="DNAJ HOMOLOG SUBFAMILY C MEMBER 21"/>
    <property type="match status" value="1"/>
</dbReference>
<evidence type="ECO:0000259" key="6">
    <source>
        <dbReference type="PROSITE" id="PS50076"/>
    </source>
</evidence>
<accession>A0A0N4ZV22</accession>
<evidence type="ECO:0000256" key="2">
    <source>
        <dbReference type="ARBA" id="ARBA00022771"/>
    </source>
</evidence>
<evidence type="ECO:0000256" key="1">
    <source>
        <dbReference type="ARBA" id="ARBA00022723"/>
    </source>
</evidence>
<dbReference type="GO" id="GO:0008270">
    <property type="term" value="F:zinc ion binding"/>
    <property type="evidence" value="ECO:0007669"/>
    <property type="project" value="UniProtKB-KW"/>
</dbReference>
<name>A0A0N4ZV22_PARTI</name>
<organism evidence="7 8">
    <name type="scientific">Parastrongyloides trichosuri</name>
    <name type="common">Possum-specific nematode worm</name>
    <dbReference type="NCBI Taxonomy" id="131310"/>
    <lineage>
        <taxon>Eukaryota</taxon>
        <taxon>Metazoa</taxon>
        <taxon>Ecdysozoa</taxon>
        <taxon>Nematoda</taxon>
        <taxon>Chromadorea</taxon>
        <taxon>Rhabditida</taxon>
        <taxon>Tylenchina</taxon>
        <taxon>Panagrolaimomorpha</taxon>
        <taxon>Strongyloidoidea</taxon>
        <taxon>Strongyloididae</taxon>
        <taxon>Parastrongyloides</taxon>
    </lineage>
</organism>
<protein>
    <recommendedName>
        <fullName evidence="4">DnaJ homolog subfamily C member 21</fullName>
    </recommendedName>
</protein>
<dbReference type="InterPro" id="IPR022755">
    <property type="entry name" value="Znf_C2H2_jaz"/>
</dbReference>
<dbReference type="PRINTS" id="PR00625">
    <property type="entry name" value="JDOMAIN"/>
</dbReference>
<dbReference type="PROSITE" id="PS50076">
    <property type="entry name" value="DNAJ_2"/>
    <property type="match status" value="1"/>
</dbReference>
<dbReference type="InterPro" id="IPR013087">
    <property type="entry name" value="Znf_C2H2_type"/>
</dbReference>
<dbReference type="PROSITE" id="PS00636">
    <property type="entry name" value="DNAJ_1"/>
    <property type="match status" value="1"/>
</dbReference>
<keyword evidence="5" id="KW-0175">Coiled coil</keyword>
<evidence type="ECO:0000313" key="8">
    <source>
        <dbReference type="WBParaSite" id="PTRK_0001243300.1"/>
    </source>
</evidence>
<dbReference type="InterPro" id="IPR036869">
    <property type="entry name" value="J_dom_sf"/>
</dbReference>
<dbReference type="InterPro" id="IPR003604">
    <property type="entry name" value="Matrin/U1-like-C_Znf_C2H2"/>
</dbReference>
<dbReference type="WBParaSite" id="PTRK_0001243300.1">
    <property type="protein sequence ID" value="PTRK_0001243300.1"/>
    <property type="gene ID" value="PTRK_0001243300"/>
</dbReference>